<evidence type="ECO:0000313" key="2">
    <source>
        <dbReference type="EMBL" id="ANE83540.1"/>
    </source>
</evidence>
<feature type="domain" description="ARB-07466-like C-terminal" evidence="1">
    <location>
        <begin position="5"/>
        <end position="102"/>
    </location>
</feature>
<name>A0A172UX29_9MYCO</name>
<organism evidence="2 3">
    <name type="scientific">Mycobacterium adipatum</name>
    <dbReference type="NCBI Taxonomy" id="1682113"/>
    <lineage>
        <taxon>Bacteria</taxon>
        <taxon>Bacillati</taxon>
        <taxon>Actinomycetota</taxon>
        <taxon>Actinomycetes</taxon>
        <taxon>Mycobacteriales</taxon>
        <taxon>Mycobacteriaceae</taxon>
        <taxon>Mycobacterium</taxon>
    </lineage>
</organism>
<evidence type="ECO:0000313" key="3">
    <source>
        <dbReference type="Proteomes" id="UP000077143"/>
    </source>
</evidence>
<accession>A0A172UX29</accession>
<sequence>MQRDPIAVNHAVAEHFPQIQDIAGFRPDPFGEHEQGRALDVLIPGDPTIPQSIALGDDIRDFLLQRANELGVQHVIWRQHLYRADGTAEPMQPRDSDVANHFTHLHVTTAGPGYP</sequence>
<geneLocation type="plasmid" evidence="3">
    <name>pmyc1</name>
</geneLocation>
<proteinExistence type="predicted"/>
<evidence type="ECO:0000259" key="1">
    <source>
        <dbReference type="Pfam" id="PF26571"/>
    </source>
</evidence>
<reference evidence="2 3" key="1">
    <citation type="submission" date="2016-05" db="EMBL/GenBank/DDBJ databases">
        <title>Complete genome sequence of a phthalic acid esters degrading Mycobacterium sp. YC-RL4.</title>
        <authorList>
            <person name="Ren L."/>
            <person name="Fan S."/>
            <person name="Ruth N."/>
            <person name="Jia Y."/>
            <person name="Wang J."/>
            <person name="Qiao C."/>
        </authorList>
    </citation>
    <scope>NUCLEOTIDE SEQUENCE [LARGE SCALE GENOMIC DNA]</scope>
    <source>
        <strain evidence="2 3">YC-RL4</strain>
        <plasmid evidence="3">pmyc1</plasmid>
    </source>
</reference>
<keyword evidence="3" id="KW-1185">Reference proteome</keyword>
<dbReference type="KEGG" id="madi:A7U43_28260"/>
<dbReference type="Proteomes" id="UP000077143">
    <property type="component" value="Plasmid pMYC1"/>
</dbReference>
<dbReference type="Pfam" id="PF26571">
    <property type="entry name" value="VldE"/>
    <property type="match status" value="1"/>
</dbReference>
<dbReference type="EMBL" id="CP015597">
    <property type="protein sequence ID" value="ANE83540.1"/>
    <property type="molecule type" value="Genomic_DNA"/>
</dbReference>
<dbReference type="AlphaFoldDB" id="A0A172UX29"/>
<keyword evidence="2" id="KW-0614">Plasmid</keyword>
<protein>
    <recommendedName>
        <fullName evidence="1">ARB-07466-like C-terminal domain-containing protein</fullName>
    </recommendedName>
</protein>
<gene>
    <name evidence="2" type="ORF">A7U43_28260</name>
</gene>
<dbReference type="InterPro" id="IPR058593">
    <property type="entry name" value="ARB_07466-like_C"/>
</dbReference>